<feature type="domain" description="Helix-turn-helix" evidence="1">
    <location>
        <begin position="111"/>
        <end position="152"/>
    </location>
</feature>
<protein>
    <recommendedName>
        <fullName evidence="1">Helix-turn-helix domain-containing protein</fullName>
    </recommendedName>
</protein>
<keyword evidence="3" id="KW-1185">Reference proteome</keyword>
<dbReference type="Pfam" id="PF12728">
    <property type="entry name" value="HTH_17"/>
    <property type="match status" value="1"/>
</dbReference>
<dbReference type="InterPro" id="IPR041657">
    <property type="entry name" value="HTH_17"/>
</dbReference>
<sequence length="725" mass="82192">MGSSFTLQDVPERLRAQYAAMPPHLQATALAMLARTRDARQQRERERKIVLPAAPMIDERDLVMSVLSRSCDEMVDGATALHQRREIDAQLGIPHQDRDMYPHAHNQQVKMLTLSEAAAILDISESAVRRLIRGRGLPSVRFYRTVRVRSDHVWAVRNRMAAGHPLSSRELVRHRRGEVYRGVPLEEVAATLRVHPHTAWRWWRRYANNAEPDAPVTDLPWRVVGRRDSALVPEDVLAAWEVPYNPASLQLIRFTDVHRLSARERRLIGEVHRRENVRPNQVRRTDKVRDAVSRTRLYTMAEAALMMNMTASGVRKAIERAGISTSMLCGQRRVRHDDLFQLINQRSRKINQRLRPWFTPDYGDDPAMVPLAEAAERIGVTVRTLRRRGAVGKIELVTSDGQLFMRRHEVHAAIADSAQRAHRSDERRTPSSASLSQAHVDSFVAWARWRYPDMDPAAALYTRARAAAHAGCRPSVIDALVHEGLIPARRAGRDFQIRLVDLIAAGVFSAKVARMCPRLQVSDPQRRRSIEAEFLTFDQAARPLQRPASEVRYLARIGTLNAVRFGAGAHRLHESEVFGPARARFDEQARPYSMYTPMRHMGFGHTVNDAAALIGVSERTVLRMISRGALQAVDATKLKWRRGESGILMKQPVRVNHGGLLVSDRSVAAARRLRQMRGELPKDDVPITVEHVRGGTGPQLQPWQRYMLVDDRGNRLDEYGREVAG</sequence>
<name>A0ABN5Z1B3_9MYCO</name>
<proteinExistence type="predicted"/>
<evidence type="ECO:0000313" key="3">
    <source>
        <dbReference type="Proteomes" id="UP000465609"/>
    </source>
</evidence>
<dbReference type="EMBL" id="AP022577">
    <property type="protein sequence ID" value="BBX87957.1"/>
    <property type="molecule type" value="Genomic_DNA"/>
</dbReference>
<evidence type="ECO:0000313" key="2">
    <source>
        <dbReference type="EMBL" id="BBX87957.1"/>
    </source>
</evidence>
<dbReference type="RefSeq" id="WP_138230381.1">
    <property type="nucleotide sequence ID" value="NZ_AP022577.1"/>
</dbReference>
<gene>
    <name evidence="2" type="ORF">MAUB_58300</name>
</gene>
<dbReference type="Proteomes" id="UP000465609">
    <property type="component" value="Chromosome"/>
</dbReference>
<accession>A0ABN5Z1B3</accession>
<evidence type="ECO:0000259" key="1">
    <source>
        <dbReference type="Pfam" id="PF12728"/>
    </source>
</evidence>
<organism evidence="2 3">
    <name type="scientific">Mycolicibacterium aubagnense</name>
    <dbReference type="NCBI Taxonomy" id="319707"/>
    <lineage>
        <taxon>Bacteria</taxon>
        <taxon>Bacillati</taxon>
        <taxon>Actinomycetota</taxon>
        <taxon>Actinomycetes</taxon>
        <taxon>Mycobacteriales</taxon>
        <taxon>Mycobacteriaceae</taxon>
        <taxon>Mycolicibacterium</taxon>
    </lineage>
</organism>
<reference evidence="2 3" key="1">
    <citation type="journal article" date="2019" name="Emerg. Microbes Infect.">
        <title>Comprehensive subspecies identification of 175 nontuberculous mycobacteria species based on 7547 genomic profiles.</title>
        <authorList>
            <person name="Matsumoto Y."/>
            <person name="Kinjo T."/>
            <person name="Motooka D."/>
            <person name="Nabeya D."/>
            <person name="Jung N."/>
            <person name="Uechi K."/>
            <person name="Horii T."/>
            <person name="Iida T."/>
            <person name="Fujita J."/>
            <person name="Nakamura S."/>
        </authorList>
    </citation>
    <scope>NUCLEOTIDE SEQUENCE [LARGE SCALE GENOMIC DNA]</scope>
    <source>
        <strain evidence="2 3">JCM 15296</strain>
    </source>
</reference>